<evidence type="ECO:0000313" key="4">
    <source>
        <dbReference type="Proteomes" id="UP000515369"/>
    </source>
</evidence>
<dbReference type="InterPro" id="IPR012338">
    <property type="entry name" value="Beta-lactam/transpept-like"/>
</dbReference>
<comment type="similarity">
    <text evidence="1">Belongs to the beta-lactamase family.</text>
</comment>
<dbReference type="AlphaFoldDB" id="A0A7G5GUF6"/>
<dbReference type="Gene3D" id="3.40.710.10">
    <property type="entry name" value="DD-peptidase/beta-lactamase superfamily"/>
    <property type="match status" value="1"/>
</dbReference>
<accession>A0A7G5GUF6</accession>
<dbReference type="PANTHER" id="PTHR22935:SF95">
    <property type="entry name" value="BETA-LACTAMASE-LIKE 1-RELATED"/>
    <property type="match status" value="1"/>
</dbReference>
<name>A0A7G5GUF6_9BACT</name>
<protein>
    <submittedName>
        <fullName evidence="3">Beta-lactamase family protein</fullName>
    </submittedName>
</protein>
<evidence type="ECO:0000313" key="3">
    <source>
        <dbReference type="EMBL" id="QMW02498.1"/>
    </source>
</evidence>
<dbReference type="Proteomes" id="UP000515369">
    <property type="component" value="Chromosome"/>
</dbReference>
<evidence type="ECO:0000259" key="2">
    <source>
        <dbReference type="Pfam" id="PF00144"/>
    </source>
</evidence>
<dbReference type="EMBL" id="CP059732">
    <property type="protein sequence ID" value="QMW02498.1"/>
    <property type="molecule type" value="Genomic_DNA"/>
</dbReference>
<feature type="domain" description="Beta-lactamase-related" evidence="2">
    <location>
        <begin position="47"/>
        <end position="240"/>
    </location>
</feature>
<dbReference type="KEGG" id="sfol:H3H32_32090"/>
<dbReference type="PANTHER" id="PTHR22935">
    <property type="entry name" value="PENICILLIN-BINDING PROTEIN"/>
    <property type="match status" value="1"/>
</dbReference>
<dbReference type="SUPFAM" id="SSF56601">
    <property type="entry name" value="beta-lactamase/transpeptidase-like"/>
    <property type="match status" value="1"/>
</dbReference>
<dbReference type="RefSeq" id="WP_182459804.1">
    <property type="nucleotide sequence ID" value="NZ_CP059732.1"/>
</dbReference>
<proteinExistence type="inferred from homology"/>
<dbReference type="InterPro" id="IPR001466">
    <property type="entry name" value="Beta-lactam-related"/>
</dbReference>
<sequence length="274" mass="30618">MDTKTSFIWFLLTLSLTTLQHTLGQAGKSVFNQLSASDRTLIIKKMDSLVVKKMQQYKVIGASIALVDDQSIIWTKGFGFTDPAKSRRVDEQTLFSTQSISKTYTTTAFLMEVQKGTYALDDKVIRYHPDLSVKSRYGKAEEKKITFRHLLSHRAGFCQEAPIGNNYDTVHCSFDQHIASINGSWQRFGVNQFYSYSNIGPDLAGYVLAKKAAIPVADYLKKNLLIPLGMINSTYNQQEAYQFTNIAQGCYGDNVLKRTYIGDVAAGGALRQCG</sequence>
<dbReference type="Pfam" id="PF00144">
    <property type="entry name" value="Beta-lactamase"/>
    <property type="match status" value="1"/>
</dbReference>
<dbReference type="InterPro" id="IPR051478">
    <property type="entry name" value="Beta-lactamase-like_AB/R"/>
</dbReference>
<organism evidence="3 4">
    <name type="scientific">Spirosoma foliorum</name>
    <dbReference type="NCBI Taxonomy" id="2710596"/>
    <lineage>
        <taxon>Bacteria</taxon>
        <taxon>Pseudomonadati</taxon>
        <taxon>Bacteroidota</taxon>
        <taxon>Cytophagia</taxon>
        <taxon>Cytophagales</taxon>
        <taxon>Cytophagaceae</taxon>
        <taxon>Spirosoma</taxon>
    </lineage>
</organism>
<reference evidence="3 4" key="1">
    <citation type="submission" date="2020-07" db="EMBL/GenBank/DDBJ databases">
        <title>Spirosoma foliorum sp. nov., isolated from the leaves on the Nejang mountain Korea, Republic of.</title>
        <authorList>
            <person name="Ho H."/>
            <person name="Lee Y.-J."/>
            <person name="Nurcahyanto D.-A."/>
            <person name="Kim S.-G."/>
        </authorList>
    </citation>
    <scope>NUCLEOTIDE SEQUENCE [LARGE SCALE GENOMIC DNA]</scope>
    <source>
        <strain evidence="3 4">PL0136</strain>
    </source>
</reference>
<gene>
    <name evidence="3" type="ORF">H3H32_32090</name>
</gene>
<evidence type="ECO:0000256" key="1">
    <source>
        <dbReference type="ARBA" id="ARBA00038473"/>
    </source>
</evidence>
<keyword evidence="4" id="KW-1185">Reference proteome</keyword>